<keyword evidence="1" id="KW-0732">Signal</keyword>
<organism evidence="2 3">
    <name type="scientific">Prunus dulcis</name>
    <name type="common">Almond</name>
    <name type="synonym">Amygdalus dulcis</name>
    <dbReference type="NCBI Taxonomy" id="3755"/>
    <lineage>
        <taxon>Eukaryota</taxon>
        <taxon>Viridiplantae</taxon>
        <taxon>Streptophyta</taxon>
        <taxon>Embryophyta</taxon>
        <taxon>Tracheophyta</taxon>
        <taxon>Spermatophyta</taxon>
        <taxon>Magnoliopsida</taxon>
        <taxon>eudicotyledons</taxon>
        <taxon>Gunneridae</taxon>
        <taxon>Pentapetalae</taxon>
        <taxon>rosids</taxon>
        <taxon>fabids</taxon>
        <taxon>Rosales</taxon>
        <taxon>Rosaceae</taxon>
        <taxon>Amygdaloideae</taxon>
        <taxon>Amygdaleae</taxon>
        <taxon>Prunus</taxon>
    </lineage>
</organism>
<evidence type="ECO:0000313" key="2">
    <source>
        <dbReference type="EMBL" id="KAI5351268.1"/>
    </source>
</evidence>
<feature type="chain" id="PRO_5042004691" description="Aminotransferase-like plant mobile domain-containing protein" evidence="1">
    <location>
        <begin position="22"/>
        <end position="261"/>
    </location>
</feature>
<dbReference type="AlphaFoldDB" id="A0AAD4ZNE7"/>
<evidence type="ECO:0000313" key="3">
    <source>
        <dbReference type="Proteomes" id="UP001054821"/>
    </source>
</evidence>
<sequence>MLISILDLAVIFGFHPHGWSADWLGDFQEDPSKEKDRKKNFEVLSGLIGSNRAYRALMEAFKDQKVDYPHGEHMMFLMYWLNRFIFPSTSNCITMKLPVAPDAVPLRDLILSSISGPKGVDDPMASENMDIFSCLQSRDLPCGGRTDSRNYQYGVEAYLQFFSRQLGCPQVIPKLNYPLINKGSSYRFPRLSREDLVGIRAKYADSTQALELKPYQPDCCCTQSFQSWWNHYHGRFGAIDIVYKRAFKGCLFRQELTEKNK</sequence>
<keyword evidence="3" id="KW-1185">Reference proteome</keyword>
<dbReference type="Proteomes" id="UP001054821">
    <property type="component" value="Chromosome 1"/>
</dbReference>
<feature type="signal peptide" evidence="1">
    <location>
        <begin position="1"/>
        <end position="21"/>
    </location>
</feature>
<dbReference type="EMBL" id="JAJFAZ020000001">
    <property type="protein sequence ID" value="KAI5351268.1"/>
    <property type="molecule type" value="Genomic_DNA"/>
</dbReference>
<accession>A0AAD4ZNE7</accession>
<proteinExistence type="predicted"/>
<reference evidence="2 3" key="1">
    <citation type="journal article" date="2022" name="G3 (Bethesda)">
        <title>Whole-genome sequence and methylome profiling of the almond [Prunus dulcis (Mill.) D.A. Webb] cultivar 'Nonpareil'.</title>
        <authorList>
            <person name="D'Amico-Willman K.M."/>
            <person name="Ouma W.Z."/>
            <person name="Meulia T."/>
            <person name="Sideli G.M."/>
            <person name="Gradziel T.M."/>
            <person name="Fresnedo-Ramirez J."/>
        </authorList>
    </citation>
    <scope>NUCLEOTIDE SEQUENCE [LARGE SCALE GENOMIC DNA]</scope>
    <source>
        <strain evidence="2">Clone GOH B32 T37-40</strain>
    </source>
</reference>
<evidence type="ECO:0000256" key="1">
    <source>
        <dbReference type="SAM" id="SignalP"/>
    </source>
</evidence>
<protein>
    <recommendedName>
        <fullName evidence="4">Aminotransferase-like plant mobile domain-containing protein</fullName>
    </recommendedName>
</protein>
<evidence type="ECO:0008006" key="4">
    <source>
        <dbReference type="Google" id="ProtNLM"/>
    </source>
</evidence>
<comment type="caution">
    <text evidence="2">The sequence shown here is derived from an EMBL/GenBank/DDBJ whole genome shotgun (WGS) entry which is preliminary data.</text>
</comment>
<name>A0AAD4ZNE7_PRUDU</name>
<gene>
    <name evidence="2" type="ORF">L3X38_004159</name>
</gene>